<protein>
    <recommendedName>
        <fullName evidence="4">Small ribosomal subunit protein eS6</fullName>
    </recommendedName>
</protein>
<dbReference type="EMBL" id="JACHFY010000002">
    <property type="protein sequence ID" value="MBB5253047.1"/>
    <property type="molecule type" value="Genomic_DNA"/>
</dbReference>
<evidence type="ECO:0000256" key="4">
    <source>
        <dbReference type="HAMAP-Rule" id="MF_00512"/>
    </source>
</evidence>
<keyword evidence="3 4" id="KW-0687">Ribonucleoprotein</keyword>
<evidence type="ECO:0000256" key="1">
    <source>
        <dbReference type="ARBA" id="ARBA00009312"/>
    </source>
</evidence>
<accession>A0A650CE23</accession>
<evidence type="ECO:0000313" key="7">
    <source>
        <dbReference type="Proteomes" id="UP000427373"/>
    </source>
</evidence>
<dbReference type="RefSeq" id="WP_156013637.1">
    <property type="nucleotide sequence ID" value="NZ_CP045484.1"/>
</dbReference>
<dbReference type="NCBIfam" id="NF003292">
    <property type="entry name" value="PRK04290.1-1"/>
    <property type="match status" value="1"/>
</dbReference>
<dbReference type="GO" id="GO:0006412">
    <property type="term" value="P:translation"/>
    <property type="evidence" value="ECO:0007669"/>
    <property type="project" value="UniProtKB-UniRule"/>
</dbReference>
<keyword evidence="2 4" id="KW-0689">Ribosomal protein</keyword>
<sequence length="213" mass="23660">MPDFKIVISDPQTKEPKIKKVKVKVSDQIQSIQGEKEGKALPIAKINQKLKEELGLDTLLTLQTIKQEGDKKVKVKTHFKIEIDNNVPSDEVWIAASIAEKYGANEFEAEAYRTKSFQLSIDQSKLSNIIGAKIGDVIELNVSGIPLKIKITGGSDNSGFPMRYDVPGGAKRKLLLSGPPGFYPEEDGMRRKKTVRGNMITQDIVQINTIIIR</sequence>
<dbReference type="SMART" id="SM01405">
    <property type="entry name" value="Ribosomal_S6e"/>
    <property type="match status" value="1"/>
</dbReference>
<evidence type="ECO:0000256" key="3">
    <source>
        <dbReference type="ARBA" id="ARBA00023274"/>
    </source>
</evidence>
<keyword evidence="7" id="KW-1185">Reference proteome</keyword>
<reference evidence="6 7" key="1">
    <citation type="submission" date="2019-10" db="EMBL/GenBank/DDBJ databases">
        <title>Genome Sequences from Six Type Strain Members of the Archaeal Family Sulfolobaceae: Acidianus ambivalens, Acidianus infernus, Metallosphaera prunae, Stygiolobus azoricus, Sulfolobus metallicus, and Sulfurisphaera ohwakuensis.</title>
        <authorList>
            <person name="Counts J.A."/>
            <person name="Kelly R.M."/>
        </authorList>
    </citation>
    <scope>NUCLEOTIDE SEQUENCE [LARGE SCALE GENOMIC DNA]</scope>
    <source>
        <strain evidence="6 7">TA-1</strain>
    </source>
</reference>
<dbReference type="InterPro" id="IPR020924">
    <property type="entry name" value="Ribosomal_eS6_arc"/>
</dbReference>
<dbReference type="InterPro" id="IPR018282">
    <property type="entry name" value="Ribosomal_eS6_CS"/>
</dbReference>
<comment type="similarity">
    <text evidence="1 4">Belongs to the eukaryotic ribosomal protein eS6 family.</text>
</comment>
<dbReference type="GO" id="GO:0003735">
    <property type="term" value="F:structural constituent of ribosome"/>
    <property type="evidence" value="ECO:0007669"/>
    <property type="project" value="InterPro"/>
</dbReference>
<dbReference type="KEGG" id="soh:D1869_01640"/>
<dbReference type="GeneID" id="42799909"/>
<dbReference type="EMBL" id="CP045484">
    <property type="protein sequence ID" value="QGR16029.1"/>
    <property type="molecule type" value="Genomic_DNA"/>
</dbReference>
<dbReference type="Proteomes" id="UP000582213">
    <property type="component" value="Unassembled WGS sequence"/>
</dbReference>
<dbReference type="PROSITE" id="PS00578">
    <property type="entry name" value="RIBOSOMAL_S6E"/>
    <property type="match status" value="1"/>
</dbReference>
<dbReference type="PANTHER" id="PTHR11502">
    <property type="entry name" value="40S RIBOSOMAL PROTEIN S6"/>
    <property type="match status" value="1"/>
</dbReference>
<dbReference type="GO" id="GO:0005840">
    <property type="term" value="C:ribosome"/>
    <property type="evidence" value="ECO:0007669"/>
    <property type="project" value="UniProtKB-KW"/>
</dbReference>
<dbReference type="OrthoDB" id="7793at2157"/>
<organism evidence="6 7">
    <name type="scientific">Sulfurisphaera ohwakuensis</name>
    <dbReference type="NCBI Taxonomy" id="69656"/>
    <lineage>
        <taxon>Archaea</taxon>
        <taxon>Thermoproteota</taxon>
        <taxon>Thermoprotei</taxon>
        <taxon>Sulfolobales</taxon>
        <taxon>Sulfolobaceae</taxon>
        <taxon>Sulfurisphaera</taxon>
    </lineage>
</organism>
<proteinExistence type="inferred from homology"/>
<dbReference type="AlphaFoldDB" id="A0A650CE23"/>
<dbReference type="InterPro" id="IPR001377">
    <property type="entry name" value="Ribosomal_eS6"/>
</dbReference>
<evidence type="ECO:0000313" key="5">
    <source>
        <dbReference type="EMBL" id="MBB5253047.1"/>
    </source>
</evidence>
<name>A0A650CE23_SULOH</name>
<evidence type="ECO:0000313" key="8">
    <source>
        <dbReference type="Proteomes" id="UP000582213"/>
    </source>
</evidence>
<evidence type="ECO:0000313" key="6">
    <source>
        <dbReference type="EMBL" id="QGR16029.1"/>
    </source>
</evidence>
<gene>
    <name evidence="4" type="primary">rps6e</name>
    <name evidence="6" type="ORF">D1869_01640</name>
    <name evidence="5" type="ORF">HNQ62_000780</name>
</gene>
<evidence type="ECO:0000256" key="2">
    <source>
        <dbReference type="ARBA" id="ARBA00022980"/>
    </source>
</evidence>
<dbReference type="Pfam" id="PF01092">
    <property type="entry name" value="Ribosomal_S6e"/>
    <property type="match status" value="1"/>
</dbReference>
<reference evidence="5 8" key="2">
    <citation type="submission" date="2020-08" db="EMBL/GenBank/DDBJ databases">
        <title>Genomic Encyclopedia of Type Strains, Phase IV (KMG-IV): sequencing the most valuable type-strain genomes for metagenomic binning, comparative biology and taxonomic classification.</title>
        <authorList>
            <person name="Goeker M."/>
        </authorList>
    </citation>
    <scope>NUCLEOTIDE SEQUENCE [LARGE SCALE GENOMIC DNA]</scope>
    <source>
        <strain evidence="5 8">DSM 12421</strain>
    </source>
</reference>
<dbReference type="GO" id="GO:1990904">
    <property type="term" value="C:ribonucleoprotein complex"/>
    <property type="evidence" value="ECO:0007669"/>
    <property type="project" value="UniProtKB-KW"/>
</dbReference>
<dbReference type="HAMAP" id="MF_00512">
    <property type="entry name" value="Ribosomal_eS6"/>
    <property type="match status" value="1"/>
</dbReference>
<dbReference type="Proteomes" id="UP000427373">
    <property type="component" value="Chromosome"/>
</dbReference>